<proteinExistence type="predicted"/>
<accession>A0ABD0QU72</accession>
<protein>
    <submittedName>
        <fullName evidence="1">Uncharacterized protein</fullName>
    </submittedName>
</protein>
<name>A0ABD0QU72_CIRMR</name>
<gene>
    <name evidence="1" type="ORF">M9458_016851</name>
</gene>
<sequence>RGFDRKWTCGIKTPWAEQCTNRTRQRPRDALSAHAVALQAFSLFRYLRWHLVRLWSAV</sequence>
<reference evidence="1 2" key="1">
    <citation type="submission" date="2024-05" db="EMBL/GenBank/DDBJ databases">
        <title>Genome sequencing and assembly of Indian major carp, Cirrhinus mrigala (Hamilton, 1822).</title>
        <authorList>
            <person name="Mohindra V."/>
            <person name="Chowdhury L.M."/>
            <person name="Lal K."/>
            <person name="Jena J.K."/>
        </authorList>
    </citation>
    <scope>NUCLEOTIDE SEQUENCE [LARGE SCALE GENOMIC DNA]</scope>
    <source>
        <strain evidence="1">CM1030</strain>
        <tissue evidence="1">Blood</tissue>
    </source>
</reference>
<dbReference type="AlphaFoldDB" id="A0ABD0QU72"/>
<evidence type="ECO:0000313" key="2">
    <source>
        <dbReference type="Proteomes" id="UP001529510"/>
    </source>
</evidence>
<organism evidence="1 2">
    <name type="scientific">Cirrhinus mrigala</name>
    <name type="common">Mrigala</name>
    <dbReference type="NCBI Taxonomy" id="683832"/>
    <lineage>
        <taxon>Eukaryota</taxon>
        <taxon>Metazoa</taxon>
        <taxon>Chordata</taxon>
        <taxon>Craniata</taxon>
        <taxon>Vertebrata</taxon>
        <taxon>Euteleostomi</taxon>
        <taxon>Actinopterygii</taxon>
        <taxon>Neopterygii</taxon>
        <taxon>Teleostei</taxon>
        <taxon>Ostariophysi</taxon>
        <taxon>Cypriniformes</taxon>
        <taxon>Cyprinidae</taxon>
        <taxon>Labeoninae</taxon>
        <taxon>Labeonini</taxon>
        <taxon>Cirrhinus</taxon>
    </lineage>
</organism>
<dbReference type="EMBL" id="JAMKFB020000007">
    <property type="protein sequence ID" value="KAL0189752.1"/>
    <property type="molecule type" value="Genomic_DNA"/>
</dbReference>
<evidence type="ECO:0000313" key="1">
    <source>
        <dbReference type="EMBL" id="KAL0189752.1"/>
    </source>
</evidence>
<comment type="caution">
    <text evidence="1">The sequence shown here is derived from an EMBL/GenBank/DDBJ whole genome shotgun (WGS) entry which is preliminary data.</text>
</comment>
<feature type="non-terminal residue" evidence="1">
    <location>
        <position position="58"/>
    </location>
</feature>
<dbReference type="Proteomes" id="UP001529510">
    <property type="component" value="Unassembled WGS sequence"/>
</dbReference>
<feature type="non-terminal residue" evidence="1">
    <location>
        <position position="1"/>
    </location>
</feature>
<keyword evidence="2" id="KW-1185">Reference proteome</keyword>